<proteinExistence type="predicted"/>
<name>A0A8T3CVT3_9TELE</name>
<sequence>MNRKESSHSPGKEDEGSEPKPTISRDRNESDIQPRMSEVEESPELSPDGNEGEETSASDNNTHGRKSKTKSRENKRGIVTGCIAADTPGHFVSKTSGNKRAVLLHHGPVHTKRARLQHRPPHQRKTWKEADVSEFT</sequence>
<comment type="caution">
    <text evidence="2">The sequence shown here is derived from an EMBL/GenBank/DDBJ whole genome shotgun (WGS) entry which is preliminary data.</text>
</comment>
<accession>A0A8T3CVT3</accession>
<evidence type="ECO:0000313" key="2">
    <source>
        <dbReference type="EMBL" id="KAI1887732.1"/>
    </source>
</evidence>
<dbReference type="AlphaFoldDB" id="A0A8T3CVT3"/>
<evidence type="ECO:0000256" key="1">
    <source>
        <dbReference type="SAM" id="MobiDB-lite"/>
    </source>
</evidence>
<feature type="compositionally biased region" description="Basic residues" evidence="1">
    <location>
        <begin position="108"/>
        <end position="125"/>
    </location>
</feature>
<reference evidence="2" key="1">
    <citation type="submission" date="2021-01" db="EMBL/GenBank/DDBJ databases">
        <authorList>
            <person name="Zahm M."/>
            <person name="Roques C."/>
            <person name="Cabau C."/>
            <person name="Klopp C."/>
            <person name="Donnadieu C."/>
            <person name="Jouanno E."/>
            <person name="Lampietro C."/>
            <person name="Louis A."/>
            <person name="Herpin A."/>
            <person name="Echchiki A."/>
            <person name="Berthelot C."/>
            <person name="Parey E."/>
            <person name="Roest-Crollius H."/>
            <person name="Braasch I."/>
            <person name="Postlethwait J."/>
            <person name="Bobe J."/>
            <person name="Montfort J."/>
            <person name="Bouchez O."/>
            <person name="Begum T."/>
            <person name="Mejri S."/>
            <person name="Adams A."/>
            <person name="Chen W.-J."/>
            <person name="Guiguen Y."/>
        </authorList>
    </citation>
    <scope>NUCLEOTIDE SEQUENCE</scope>
    <source>
        <tissue evidence="2">Blood</tissue>
    </source>
</reference>
<feature type="compositionally biased region" description="Basic and acidic residues" evidence="1">
    <location>
        <begin position="1"/>
        <end position="32"/>
    </location>
</feature>
<dbReference type="EMBL" id="JAERUA010000018">
    <property type="protein sequence ID" value="KAI1887732.1"/>
    <property type="molecule type" value="Genomic_DNA"/>
</dbReference>
<gene>
    <name evidence="2" type="ORF">AGOR_G00193390</name>
</gene>
<dbReference type="Proteomes" id="UP000829720">
    <property type="component" value="Unassembled WGS sequence"/>
</dbReference>
<feature type="compositionally biased region" description="Basic and acidic residues" evidence="1">
    <location>
        <begin position="126"/>
        <end position="136"/>
    </location>
</feature>
<keyword evidence="3" id="KW-1185">Reference proteome</keyword>
<protein>
    <submittedName>
        <fullName evidence="2">Uncharacterized protein</fullName>
    </submittedName>
</protein>
<feature type="region of interest" description="Disordered" evidence="1">
    <location>
        <begin position="108"/>
        <end position="136"/>
    </location>
</feature>
<organism evidence="2 3">
    <name type="scientific">Albula goreensis</name>
    <dbReference type="NCBI Taxonomy" id="1534307"/>
    <lineage>
        <taxon>Eukaryota</taxon>
        <taxon>Metazoa</taxon>
        <taxon>Chordata</taxon>
        <taxon>Craniata</taxon>
        <taxon>Vertebrata</taxon>
        <taxon>Euteleostomi</taxon>
        <taxon>Actinopterygii</taxon>
        <taxon>Neopterygii</taxon>
        <taxon>Teleostei</taxon>
        <taxon>Albuliformes</taxon>
        <taxon>Albulidae</taxon>
        <taxon>Albula</taxon>
    </lineage>
</organism>
<feature type="region of interest" description="Disordered" evidence="1">
    <location>
        <begin position="1"/>
        <end position="79"/>
    </location>
</feature>
<evidence type="ECO:0000313" key="3">
    <source>
        <dbReference type="Proteomes" id="UP000829720"/>
    </source>
</evidence>